<reference evidence="2 3" key="1">
    <citation type="submission" date="2016-05" db="EMBL/GenBank/DDBJ databases">
        <title>Complete Genome and Methylome Analysis of Psychrotrophic Bacterial Isolates from Antarctic Lake Untersee.</title>
        <authorList>
            <person name="Fomenkov A."/>
            <person name="Akimov V.N."/>
            <person name="Vasilyeva L.V."/>
            <person name="Andersen D."/>
            <person name="Vincze T."/>
            <person name="Roberts R.J."/>
        </authorList>
    </citation>
    <scope>NUCLEOTIDE SEQUENCE [LARGE SCALE GENOMIC DNA]</scope>
    <source>
        <strain evidence="2 3">U14-5</strain>
    </source>
</reference>
<dbReference type="KEGG" id="rgi:RGI145_12270"/>
<dbReference type="Proteomes" id="UP000185494">
    <property type="component" value="Chromosome 1"/>
</dbReference>
<protein>
    <submittedName>
        <fullName evidence="2">Uncharacterized protein</fullName>
    </submittedName>
</protein>
<dbReference type="EMBL" id="CP015583">
    <property type="protein sequence ID" value="APT57770.1"/>
    <property type="molecule type" value="Genomic_DNA"/>
</dbReference>
<evidence type="ECO:0000313" key="2">
    <source>
        <dbReference type="EMBL" id="APT57770.1"/>
    </source>
</evidence>
<feature type="region of interest" description="Disordered" evidence="1">
    <location>
        <begin position="64"/>
        <end position="84"/>
    </location>
</feature>
<feature type="compositionally biased region" description="Basic and acidic residues" evidence="1">
    <location>
        <begin position="68"/>
        <end position="78"/>
    </location>
</feature>
<gene>
    <name evidence="2" type="ORF">RGI145_12270</name>
</gene>
<proteinExistence type="predicted"/>
<dbReference type="AlphaFoldDB" id="A0A1L7AGD1"/>
<dbReference type="RefSeq" id="WP_075798588.1">
    <property type="nucleotide sequence ID" value="NZ_CP015583.1"/>
</dbReference>
<evidence type="ECO:0000256" key="1">
    <source>
        <dbReference type="SAM" id="MobiDB-lite"/>
    </source>
</evidence>
<accession>A0A1L7AGD1</accession>
<sequence>MTNHPTPARQALEAEADRLFGSYLRVSLFCQKHRLGFLEGGAEAVAIGLIPAEDWDLIREMANGPSEAEERWRHRLDANPRSLG</sequence>
<organism evidence="2 3">
    <name type="scientific">Roseomonas gilardii</name>
    <dbReference type="NCBI Taxonomy" id="257708"/>
    <lineage>
        <taxon>Bacteria</taxon>
        <taxon>Pseudomonadati</taxon>
        <taxon>Pseudomonadota</taxon>
        <taxon>Alphaproteobacteria</taxon>
        <taxon>Acetobacterales</taxon>
        <taxon>Roseomonadaceae</taxon>
        <taxon>Roseomonas</taxon>
    </lineage>
</organism>
<name>A0A1L7AGD1_9PROT</name>
<evidence type="ECO:0000313" key="3">
    <source>
        <dbReference type="Proteomes" id="UP000185494"/>
    </source>
</evidence>